<dbReference type="Proteomes" id="UP000232230">
    <property type="component" value="Chromosome"/>
</dbReference>
<name>A0A2K8NXT5_9MOLU</name>
<evidence type="ECO:0000313" key="2">
    <source>
        <dbReference type="Proteomes" id="UP000232230"/>
    </source>
</evidence>
<gene>
    <name evidence="1" type="ORF">ESOMN_v1c02460</name>
</gene>
<sequence length="1143" mass="131417">MKKYKQSIKKIGLLLVIFSTLWSFSVLILSSKKYYSQSINENANSLKFEIQKILDTRNHSSWTEQELQNELITHNIDNAEQITISELNSTEIEVNNVKKIETFWKFKNFQKSFNKQFLNFEITLKHTRNLKTNDLVSIVKIQSNLQQIVNKEFKKPWTSASLEQAIVSNNIDVAGGISVKAVKQQESRSASYEWNSSEWIFVGNGINYKDEITLIHKWLTKIDSSVSISQINTELQNVLDNNKNSIWTKQKLQKAVNFAKLDQENAILVEEVSFKDERSWTGDEHSNLWKFIGQGNVDNDFKYKNETTLTHQWNNKIDSSQNIFYAKSQLEELLSKKINEGWTQNDLQTAIDNSKIDKIGGIKVEQVEFKSQTSTDSLNVDQWKFTGNGTIDNEFLYKGQITLLHQWNDYKDTSKDIGVIADLLVEIVNEKEDKNSPWNQQQLQDVIDNSKKIDSPGGISVSEKIINQRSSNSINEVQTLLFIGKGNENNNYKYKGTIELNFNWTKIENTTQSIFNIANQLQNIINKKEYKNKQWTSLALEQAIIAEELESTGGISITSNQKENNNFSSTGGAQQTTWTFTGKGTIKNEFKYDGQISIIHNWNDKVDNSFNIKTIENKLQNILNSDAYKDKKWNAISLENEIINQNLDIANGIIVQELETVDLRSSSGGPHQTTWKFIGNGNSTNPFKYNGEITLIQKWNNYQDTTKPISDIQSKLQDIVDSAEYQEKQWTLAELQKEIDNTFGIKQITVKSSKLNDNLDFYSWKPEPHTDKYIFQGNGNGSNQYLYKGHVELEHNWNKRVDTTIDFTKDKEMLIDLYRIIGSKKGAWFNEELKLTIEKKYGKNSFEIKIDDSEDLQQIQLTGTGSIENENKYKGNYVFKKYIIGDGINDNFKIIYLDSKLNLSYQTYFDFEKTDAIAILSLATSENSVKNFKGKYMPEELPTQIENIDYMFAGNPNDKIVGIENWDTSNIKSMKGTFENASKFNQDLDKWSLINALTIESIFQGASSFNGNITNWKTNNVINFSSAFEGASSFNRDLNWITSNLEFMINTFRNATSFNGDISNWWVGELVVMDGAFENAINFNCDISSWTTTKLESMGVAFRNAKNFNQDLSKWDVRSVGYHSMYDSGADKWQSNYKPRFNN</sequence>
<dbReference type="KEGG" id="esx:ESOMN_v1c02460"/>
<accession>A0A2K8NXT5</accession>
<dbReference type="Pfam" id="PF03382">
    <property type="entry name" value="DUF285"/>
    <property type="match status" value="2"/>
</dbReference>
<dbReference type="RefSeq" id="WP_157844491.1">
    <property type="nucleotide sequence ID" value="NZ_CP024965.1"/>
</dbReference>
<organism evidence="1 2">
    <name type="scientific">Williamsoniiplasma somnilux</name>
    <dbReference type="NCBI Taxonomy" id="215578"/>
    <lineage>
        <taxon>Bacteria</taxon>
        <taxon>Bacillati</taxon>
        <taxon>Mycoplasmatota</taxon>
        <taxon>Mollicutes</taxon>
        <taxon>Entomoplasmatales</taxon>
        <taxon>Williamsoniiplasma</taxon>
    </lineage>
</organism>
<dbReference type="AlphaFoldDB" id="A0A2K8NXT5"/>
<keyword evidence="2" id="KW-1185">Reference proteome</keyword>
<proteinExistence type="predicted"/>
<reference evidence="1 2" key="1">
    <citation type="submission" date="2017-11" db="EMBL/GenBank/DDBJ databases">
        <title>Genome sequence of Entomoplasma somnilux PYAN-1 (ATCC 49194).</title>
        <authorList>
            <person name="Lo W.-S."/>
            <person name="Gasparich G.E."/>
            <person name="Kuo C.-H."/>
        </authorList>
    </citation>
    <scope>NUCLEOTIDE SEQUENCE [LARGE SCALE GENOMIC DNA]</scope>
    <source>
        <strain evidence="1 2">PYAN-1</strain>
    </source>
</reference>
<dbReference type="InterPro" id="IPR005046">
    <property type="entry name" value="DUF285"/>
</dbReference>
<protein>
    <recommendedName>
        <fullName evidence="3">PARCEL domain-containing protein</fullName>
    </recommendedName>
</protein>
<evidence type="ECO:0000313" key="1">
    <source>
        <dbReference type="EMBL" id="ATZ18630.1"/>
    </source>
</evidence>
<dbReference type="EMBL" id="CP024965">
    <property type="protein sequence ID" value="ATZ18630.1"/>
    <property type="molecule type" value="Genomic_DNA"/>
</dbReference>
<evidence type="ECO:0008006" key="3">
    <source>
        <dbReference type="Google" id="ProtNLM"/>
    </source>
</evidence>